<dbReference type="PROSITE" id="PS50878">
    <property type="entry name" value="RT_POL"/>
    <property type="match status" value="1"/>
</dbReference>
<dbReference type="InterPro" id="IPR000477">
    <property type="entry name" value="RT_dom"/>
</dbReference>
<gene>
    <name evidence="3" type="ORF">Pmani_022885</name>
</gene>
<accession>A0AAE1PC98</accession>
<comment type="caution">
    <text evidence="3">The sequence shown here is derived from an EMBL/GenBank/DDBJ whole genome shotgun (WGS) entry which is preliminary data.</text>
</comment>
<evidence type="ECO:0000313" key="4">
    <source>
        <dbReference type="Proteomes" id="UP001292094"/>
    </source>
</evidence>
<feature type="domain" description="Reverse transcriptase" evidence="2">
    <location>
        <begin position="1"/>
        <end position="80"/>
    </location>
</feature>
<organism evidence="3 4">
    <name type="scientific">Petrolisthes manimaculis</name>
    <dbReference type="NCBI Taxonomy" id="1843537"/>
    <lineage>
        <taxon>Eukaryota</taxon>
        <taxon>Metazoa</taxon>
        <taxon>Ecdysozoa</taxon>
        <taxon>Arthropoda</taxon>
        <taxon>Crustacea</taxon>
        <taxon>Multicrustacea</taxon>
        <taxon>Malacostraca</taxon>
        <taxon>Eumalacostraca</taxon>
        <taxon>Eucarida</taxon>
        <taxon>Decapoda</taxon>
        <taxon>Pleocyemata</taxon>
        <taxon>Anomura</taxon>
        <taxon>Galatheoidea</taxon>
        <taxon>Porcellanidae</taxon>
        <taxon>Petrolisthes</taxon>
    </lineage>
</organism>
<dbReference type="Proteomes" id="UP001292094">
    <property type="component" value="Unassembled WGS sequence"/>
</dbReference>
<reference evidence="3" key="1">
    <citation type="submission" date="2023-11" db="EMBL/GenBank/DDBJ databases">
        <title>Genome assemblies of two species of porcelain crab, Petrolisthes cinctipes and Petrolisthes manimaculis (Anomura: Porcellanidae).</title>
        <authorList>
            <person name="Angst P."/>
        </authorList>
    </citation>
    <scope>NUCLEOTIDE SEQUENCE</scope>
    <source>
        <strain evidence="3">PB745_02</strain>
        <tissue evidence="3">Gill</tissue>
    </source>
</reference>
<dbReference type="AlphaFoldDB" id="A0AAE1PC98"/>
<keyword evidence="4" id="KW-1185">Reference proteome</keyword>
<sequence>MNSLGVCGHLLLLLQDYLQGLRYFRVVMNGPTSDGYPISASVPQGSVLGPLLWNAYYNDLLQLIPEAHAKGLKQYIYRCL</sequence>
<proteinExistence type="predicted"/>
<dbReference type="EMBL" id="JAWZYT010002314">
    <property type="protein sequence ID" value="KAK4305206.1"/>
    <property type="molecule type" value="Genomic_DNA"/>
</dbReference>
<protein>
    <recommendedName>
        <fullName evidence="2">Reverse transcriptase domain-containing protein</fullName>
    </recommendedName>
</protein>
<feature type="signal peptide" evidence="1">
    <location>
        <begin position="1"/>
        <end position="20"/>
    </location>
</feature>
<evidence type="ECO:0000259" key="2">
    <source>
        <dbReference type="PROSITE" id="PS50878"/>
    </source>
</evidence>
<feature type="chain" id="PRO_5041916222" description="Reverse transcriptase domain-containing protein" evidence="1">
    <location>
        <begin position="21"/>
        <end position="80"/>
    </location>
</feature>
<name>A0AAE1PC98_9EUCA</name>
<keyword evidence="1" id="KW-0732">Signal</keyword>
<evidence type="ECO:0000313" key="3">
    <source>
        <dbReference type="EMBL" id="KAK4305206.1"/>
    </source>
</evidence>
<evidence type="ECO:0000256" key="1">
    <source>
        <dbReference type="SAM" id="SignalP"/>
    </source>
</evidence>